<keyword evidence="6" id="KW-1185">Reference proteome</keyword>
<dbReference type="GO" id="GO:0000976">
    <property type="term" value="F:transcription cis-regulatory region binding"/>
    <property type="evidence" value="ECO:0007669"/>
    <property type="project" value="TreeGrafter"/>
</dbReference>
<keyword evidence="2" id="KW-0238">DNA-binding</keyword>
<dbReference type="SUPFAM" id="SSF53822">
    <property type="entry name" value="Periplasmic binding protein-like I"/>
    <property type="match status" value="1"/>
</dbReference>
<proteinExistence type="predicted"/>
<gene>
    <name evidence="5" type="ORF">GIY56_05910</name>
</gene>
<evidence type="ECO:0000256" key="2">
    <source>
        <dbReference type="ARBA" id="ARBA00023125"/>
    </source>
</evidence>
<dbReference type="RefSeq" id="WP_154763854.1">
    <property type="nucleotide sequence ID" value="NZ_WMBT01000002.1"/>
</dbReference>
<dbReference type="Pfam" id="PF00356">
    <property type="entry name" value="LacI"/>
    <property type="match status" value="1"/>
</dbReference>
<accession>A0A6L6HKW9</accession>
<dbReference type="CDD" id="cd06307">
    <property type="entry name" value="PBP1_sugar_binding"/>
    <property type="match status" value="1"/>
</dbReference>
<dbReference type="AlphaFoldDB" id="A0A6L6HKW9"/>
<dbReference type="InterPro" id="IPR025997">
    <property type="entry name" value="SBP_2_dom"/>
</dbReference>
<dbReference type="InterPro" id="IPR028082">
    <property type="entry name" value="Peripla_BP_I"/>
</dbReference>
<dbReference type="EMBL" id="WMBT01000002">
    <property type="protein sequence ID" value="MTD99813.1"/>
    <property type="molecule type" value="Genomic_DNA"/>
</dbReference>
<dbReference type="PROSITE" id="PS00356">
    <property type="entry name" value="HTH_LACI_1"/>
    <property type="match status" value="1"/>
</dbReference>
<organism evidence="5 6">
    <name type="scientific">Paracoccus lichenicola</name>
    <dbReference type="NCBI Taxonomy" id="2665644"/>
    <lineage>
        <taxon>Bacteria</taxon>
        <taxon>Pseudomonadati</taxon>
        <taxon>Pseudomonadota</taxon>
        <taxon>Alphaproteobacteria</taxon>
        <taxon>Rhodobacterales</taxon>
        <taxon>Paracoccaceae</taxon>
        <taxon>Paracoccus</taxon>
    </lineage>
</organism>
<keyword evidence="1" id="KW-0805">Transcription regulation</keyword>
<evidence type="ECO:0000256" key="3">
    <source>
        <dbReference type="ARBA" id="ARBA00023163"/>
    </source>
</evidence>
<comment type="caution">
    <text evidence="5">The sequence shown here is derived from an EMBL/GenBank/DDBJ whole genome shotgun (WGS) entry which is preliminary data.</text>
</comment>
<dbReference type="Proteomes" id="UP000481417">
    <property type="component" value="Unassembled WGS sequence"/>
</dbReference>
<reference evidence="5 6" key="1">
    <citation type="submission" date="2019-11" db="EMBL/GenBank/DDBJ databases">
        <authorList>
            <person name="Lang L."/>
        </authorList>
    </citation>
    <scope>NUCLEOTIDE SEQUENCE [LARGE SCALE GENOMIC DNA]</scope>
    <source>
        <strain evidence="5 6">YIM 132242</strain>
    </source>
</reference>
<dbReference type="InterPro" id="IPR000843">
    <property type="entry name" value="HTH_LacI"/>
</dbReference>
<dbReference type="CDD" id="cd01392">
    <property type="entry name" value="HTH_LacI"/>
    <property type="match status" value="1"/>
</dbReference>
<dbReference type="InterPro" id="IPR010982">
    <property type="entry name" value="Lambda_DNA-bd_dom_sf"/>
</dbReference>
<dbReference type="PANTHER" id="PTHR30146:SF152">
    <property type="entry name" value="TRANSCRIPTIONAL REGULATORY PROTEIN"/>
    <property type="match status" value="1"/>
</dbReference>
<dbReference type="SMART" id="SM00354">
    <property type="entry name" value="HTH_LACI"/>
    <property type="match status" value="1"/>
</dbReference>
<evidence type="ECO:0000313" key="5">
    <source>
        <dbReference type="EMBL" id="MTD99813.1"/>
    </source>
</evidence>
<dbReference type="SUPFAM" id="SSF47413">
    <property type="entry name" value="lambda repressor-like DNA-binding domains"/>
    <property type="match status" value="1"/>
</dbReference>
<protein>
    <submittedName>
        <fullName evidence="5">Substrate-binding domain-containing protein</fullName>
    </submittedName>
</protein>
<dbReference type="Gene3D" id="3.40.50.2300">
    <property type="match status" value="2"/>
</dbReference>
<evidence type="ECO:0000313" key="6">
    <source>
        <dbReference type="Proteomes" id="UP000481417"/>
    </source>
</evidence>
<dbReference type="PROSITE" id="PS50932">
    <property type="entry name" value="HTH_LACI_2"/>
    <property type="match status" value="1"/>
</dbReference>
<evidence type="ECO:0000256" key="1">
    <source>
        <dbReference type="ARBA" id="ARBA00023015"/>
    </source>
</evidence>
<dbReference type="Pfam" id="PF13407">
    <property type="entry name" value="Peripla_BP_4"/>
    <property type="match status" value="1"/>
</dbReference>
<sequence>MRNPTLHDVARAAGVSYSTADRVLNERGGVAAKSIQRVQRAIQDLGYRRDIHAANLSRRRSYRFAVFLPRGDHGFFSALGRALLAQAEARAADRVSVTLCDPGQRDAGDWDCVALVGAESEGLAQVIADLADRGIPAITLVSDIAGPRRSYVGIDNAVAGRTAGRLVRLAHGRGAGRVLPVLGSLSLRDHRERLDGAAEILEASRLTLLPPVEVHDHPDRMRDALATALRADDGITAIYSIGAGNRGLIALMETLGEARPFVVLHELTPHSRAALERDLIDVVIDQKPSEEAARALDAMRAIADGEEPPVAVITPAIFFKENLPGVSA</sequence>
<dbReference type="PANTHER" id="PTHR30146">
    <property type="entry name" value="LACI-RELATED TRANSCRIPTIONAL REPRESSOR"/>
    <property type="match status" value="1"/>
</dbReference>
<feature type="domain" description="HTH lacI-type" evidence="4">
    <location>
        <begin position="4"/>
        <end position="58"/>
    </location>
</feature>
<dbReference type="GO" id="GO:0003700">
    <property type="term" value="F:DNA-binding transcription factor activity"/>
    <property type="evidence" value="ECO:0007669"/>
    <property type="project" value="TreeGrafter"/>
</dbReference>
<name>A0A6L6HKW9_9RHOB</name>
<evidence type="ECO:0000259" key="4">
    <source>
        <dbReference type="PROSITE" id="PS50932"/>
    </source>
</evidence>
<dbReference type="Gene3D" id="1.10.260.40">
    <property type="entry name" value="lambda repressor-like DNA-binding domains"/>
    <property type="match status" value="1"/>
</dbReference>
<keyword evidence="3" id="KW-0804">Transcription</keyword>